<dbReference type="GO" id="GO:0140359">
    <property type="term" value="F:ABC-type transporter activity"/>
    <property type="evidence" value="ECO:0007669"/>
    <property type="project" value="InterPro"/>
</dbReference>
<comment type="subcellular location">
    <subcellularLocation>
        <location evidence="5">Cell inner membrane</location>
        <topology evidence="5">Multi-pass membrane protein</topology>
    </subcellularLocation>
    <subcellularLocation>
        <location evidence="1">Membrane</location>
        <topology evidence="1">Multi-pass membrane protein</topology>
    </subcellularLocation>
</comment>
<accession>A0AAE3HL19</accession>
<dbReference type="Pfam" id="PF01061">
    <property type="entry name" value="ABC2_membrane"/>
    <property type="match status" value="1"/>
</dbReference>
<comment type="caution">
    <text evidence="7">The sequence shown here is derived from an EMBL/GenBank/DDBJ whole genome shotgun (WGS) entry which is preliminary data.</text>
</comment>
<dbReference type="InterPro" id="IPR013525">
    <property type="entry name" value="ABC2_TM"/>
</dbReference>
<keyword evidence="5" id="KW-0813">Transport</keyword>
<proteinExistence type="inferred from homology"/>
<evidence type="ECO:0000256" key="1">
    <source>
        <dbReference type="ARBA" id="ARBA00004141"/>
    </source>
</evidence>
<sequence>MNDQFIAHIGDNCRASCGRIYAIILRYVYLLRGSWPRMLEQAYWPTVQMIIWGFITQFFMTNSDWVAQATGVLLSAVLLWDVLFRAQLGVSVAFMEELFARNLGHLFASPLRPQELILALLSISLLRTLLGVGTAALLAIPLYHISIFDLGLPLIAFFTCLLVFGWSVGLVISSLLLRYGLGVESLAWASIFALAPISAIYYPVTVLPDWLQPAAWALPTSHVFEGMRKVLFDGVFDWTLLLNAVGLNVFYLLLGSWIFYRTFQAARRRGLLLQMGE</sequence>
<keyword evidence="8" id="KW-1185">Reference proteome</keyword>
<protein>
    <recommendedName>
        <fullName evidence="5">Transport permease protein</fullName>
    </recommendedName>
</protein>
<evidence type="ECO:0000313" key="8">
    <source>
        <dbReference type="Proteomes" id="UP001204445"/>
    </source>
</evidence>
<organism evidence="7 8">
    <name type="scientific">Methylohalomonas lacus</name>
    <dbReference type="NCBI Taxonomy" id="398773"/>
    <lineage>
        <taxon>Bacteria</taxon>
        <taxon>Pseudomonadati</taxon>
        <taxon>Pseudomonadota</taxon>
        <taxon>Gammaproteobacteria</taxon>
        <taxon>Methylohalomonadales</taxon>
        <taxon>Methylohalomonadaceae</taxon>
        <taxon>Methylohalomonas</taxon>
    </lineage>
</organism>
<dbReference type="AlphaFoldDB" id="A0AAE3HL19"/>
<reference evidence="7" key="1">
    <citation type="submission" date="2022-08" db="EMBL/GenBank/DDBJ databases">
        <title>Genomic Encyclopedia of Type Strains, Phase III (KMG-III): the genomes of soil and plant-associated and newly described type strains.</title>
        <authorList>
            <person name="Whitman W."/>
        </authorList>
    </citation>
    <scope>NUCLEOTIDE SEQUENCE</scope>
    <source>
        <strain evidence="7">HMT 1</strain>
    </source>
</reference>
<dbReference type="GO" id="GO:0005886">
    <property type="term" value="C:plasma membrane"/>
    <property type="evidence" value="ECO:0007669"/>
    <property type="project" value="UniProtKB-SubCell"/>
</dbReference>
<keyword evidence="3 5" id="KW-1133">Transmembrane helix</keyword>
<keyword evidence="4 5" id="KW-0472">Membrane</keyword>
<comment type="similarity">
    <text evidence="5">Belongs to the ABC-2 integral membrane protein family.</text>
</comment>
<keyword evidence="5" id="KW-1003">Cell membrane</keyword>
<evidence type="ECO:0000256" key="2">
    <source>
        <dbReference type="ARBA" id="ARBA00022692"/>
    </source>
</evidence>
<dbReference type="InterPro" id="IPR051784">
    <property type="entry name" value="Nod_factor_ABC_transporter"/>
</dbReference>
<dbReference type="PROSITE" id="PS51012">
    <property type="entry name" value="ABC_TM2"/>
    <property type="match status" value="1"/>
</dbReference>
<evidence type="ECO:0000256" key="5">
    <source>
        <dbReference type="RuleBase" id="RU361157"/>
    </source>
</evidence>
<dbReference type="Proteomes" id="UP001204445">
    <property type="component" value="Unassembled WGS sequence"/>
</dbReference>
<feature type="transmembrane region" description="Helical" evidence="5">
    <location>
        <begin position="155"/>
        <end position="177"/>
    </location>
</feature>
<dbReference type="PANTHER" id="PTHR43229">
    <property type="entry name" value="NODULATION PROTEIN J"/>
    <property type="match status" value="1"/>
</dbReference>
<evidence type="ECO:0000256" key="3">
    <source>
        <dbReference type="ARBA" id="ARBA00022989"/>
    </source>
</evidence>
<dbReference type="PANTHER" id="PTHR43229:SF6">
    <property type="entry name" value="ABC-TYPE MULTIDRUG TRANSPORT SYSTEM, PERMEASE COMPONENT"/>
    <property type="match status" value="1"/>
</dbReference>
<feature type="transmembrane region" description="Helical" evidence="5">
    <location>
        <begin position="238"/>
        <end position="260"/>
    </location>
</feature>
<name>A0AAE3HL19_9GAMM</name>
<keyword evidence="2 5" id="KW-0812">Transmembrane</keyword>
<dbReference type="InterPro" id="IPR047817">
    <property type="entry name" value="ABC2_TM_bact-type"/>
</dbReference>
<dbReference type="RefSeq" id="WP_259053930.1">
    <property type="nucleotide sequence ID" value="NZ_JANUCT010000002.1"/>
</dbReference>
<gene>
    <name evidence="7" type="ORF">J2T55_000409</name>
</gene>
<dbReference type="EMBL" id="JANUCT010000002">
    <property type="protein sequence ID" value="MCS3902413.1"/>
    <property type="molecule type" value="Genomic_DNA"/>
</dbReference>
<feature type="transmembrane region" description="Helical" evidence="5">
    <location>
        <begin position="42"/>
        <end position="60"/>
    </location>
</feature>
<evidence type="ECO:0000313" key="7">
    <source>
        <dbReference type="EMBL" id="MCS3902413.1"/>
    </source>
</evidence>
<feature type="transmembrane region" description="Helical" evidence="5">
    <location>
        <begin position="72"/>
        <end position="95"/>
    </location>
</feature>
<feature type="transmembrane region" description="Helical" evidence="5">
    <location>
        <begin position="116"/>
        <end position="143"/>
    </location>
</feature>
<evidence type="ECO:0000256" key="4">
    <source>
        <dbReference type="ARBA" id="ARBA00023136"/>
    </source>
</evidence>
<feature type="domain" description="ABC transmembrane type-2" evidence="6">
    <location>
        <begin position="36"/>
        <end position="262"/>
    </location>
</feature>
<evidence type="ECO:0000259" key="6">
    <source>
        <dbReference type="PROSITE" id="PS51012"/>
    </source>
</evidence>
<feature type="transmembrane region" description="Helical" evidence="5">
    <location>
        <begin position="186"/>
        <end position="204"/>
    </location>
</feature>